<dbReference type="RefSeq" id="WP_259862735.1">
    <property type="nucleotide sequence ID" value="NZ_BAAAST010000011.1"/>
</dbReference>
<evidence type="ECO:0000313" key="2">
    <source>
        <dbReference type="EMBL" id="UWP84775.1"/>
    </source>
</evidence>
<dbReference type="Proteomes" id="UP001059617">
    <property type="component" value="Chromosome"/>
</dbReference>
<name>A0ABY5W475_9ACTN</name>
<dbReference type="Pfam" id="PF00583">
    <property type="entry name" value="Acetyltransf_1"/>
    <property type="match status" value="1"/>
</dbReference>
<accession>A0ABY5W475</accession>
<keyword evidence="3" id="KW-1185">Reference proteome</keyword>
<reference evidence="2" key="1">
    <citation type="submission" date="2021-04" db="EMBL/GenBank/DDBJ databases">
        <authorList>
            <person name="Hartkoorn R.C."/>
            <person name="Beaudoing E."/>
            <person name="Hot D."/>
        </authorList>
    </citation>
    <scope>NUCLEOTIDE SEQUENCE</scope>
    <source>
        <strain evidence="2">NRRL B-16292</strain>
    </source>
</reference>
<dbReference type="InterPro" id="IPR016181">
    <property type="entry name" value="Acyl_CoA_acyltransferase"/>
</dbReference>
<evidence type="ECO:0000259" key="1">
    <source>
        <dbReference type="PROSITE" id="PS51186"/>
    </source>
</evidence>
<proteinExistence type="predicted"/>
<dbReference type="EMBL" id="CP073720">
    <property type="protein sequence ID" value="UWP84775.1"/>
    <property type="molecule type" value="Genomic_DNA"/>
</dbReference>
<feature type="domain" description="N-acetyltransferase" evidence="1">
    <location>
        <begin position="2"/>
        <end position="156"/>
    </location>
</feature>
<sequence>MELVRRAGADDAEELVRLRAVMLASIIGERPKPGEWVARAAESLRRRLPEPDARIAAFVVDDPDGGLAACAVGVVEERLAGPDSPSGLNGYVFNVVTDPRWRRRGFSRACMTALIAWFADHGVRLVDLRASDEGLPLYTKLGFELQHGPAMRLRLP</sequence>
<evidence type="ECO:0000313" key="3">
    <source>
        <dbReference type="Proteomes" id="UP001059617"/>
    </source>
</evidence>
<protein>
    <submittedName>
        <fullName evidence="2">GNAT family N-acetyltransferase</fullName>
    </submittedName>
</protein>
<dbReference type="SUPFAM" id="SSF55729">
    <property type="entry name" value="Acyl-CoA N-acyltransferases (Nat)"/>
    <property type="match status" value="1"/>
</dbReference>
<organism evidence="2 3">
    <name type="scientific">Dactylosporangium fulvum</name>
    <dbReference type="NCBI Taxonomy" id="53359"/>
    <lineage>
        <taxon>Bacteria</taxon>
        <taxon>Bacillati</taxon>
        <taxon>Actinomycetota</taxon>
        <taxon>Actinomycetes</taxon>
        <taxon>Micromonosporales</taxon>
        <taxon>Micromonosporaceae</taxon>
        <taxon>Dactylosporangium</taxon>
    </lineage>
</organism>
<dbReference type="PROSITE" id="PS51186">
    <property type="entry name" value="GNAT"/>
    <property type="match status" value="1"/>
</dbReference>
<reference evidence="2" key="2">
    <citation type="submission" date="2022-09" db="EMBL/GenBank/DDBJ databases">
        <title>Biosynthetic gene clusters of Dactylosporangioum fulvum.</title>
        <authorList>
            <person name="Caradec T."/>
        </authorList>
    </citation>
    <scope>NUCLEOTIDE SEQUENCE</scope>
    <source>
        <strain evidence="2">NRRL B-16292</strain>
    </source>
</reference>
<dbReference type="InterPro" id="IPR000182">
    <property type="entry name" value="GNAT_dom"/>
</dbReference>
<dbReference type="Gene3D" id="3.40.630.30">
    <property type="match status" value="1"/>
</dbReference>
<dbReference type="CDD" id="cd04301">
    <property type="entry name" value="NAT_SF"/>
    <property type="match status" value="1"/>
</dbReference>
<gene>
    <name evidence="2" type="ORF">Dfulv_11310</name>
</gene>